<gene>
    <name evidence="1" type="ORF">MSAN_01978300</name>
</gene>
<proteinExistence type="predicted"/>
<dbReference type="Proteomes" id="UP000623467">
    <property type="component" value="Unassembled WGS sequence"/>
</dbReference>
<protein>
    <submittedName>
        <fullName evidence="1">Uncharacterized protein</fullName>
    </submittedName>
</protein>
<evidence type="ECO:0000313" key="1">
    <source>
        <dbReference type="EMBL" id="KAF7343578.1"/>
    </source>
</evidence>
<evidence type="ECO:0000313" key="2">
    <source>
        <dbReference type="Proteomes" id="UP000623467"/>
    </source>
</evidence>
<keyword evidence="2" id="KW-1185">Reference proteome</keyword>
<reference evidence="1" key="1">
    <citation type="submission" date="2020-05" db="EMBL/GenBank/DDBJ databases">
        <title>Mycena genomes resolve the evolution of fungal bioluminescence.</title>
        <authorList>
            <person name="Tsai I.J."/>
        </authorList>
    </citation>
    <scope>NUCLEOTIDE SEQUENCE</scope>
    <source>
        <strain evidence="1">160909Yilan</strain>
    </source>
</reference>
<dbReference type="AlphaFoldDB" id="A0A8H6XKZ4"/>
<comment type="caution">
    <text evidence="1">The sequence shown here is derived from an EMBL/GenBank/DDBJ whole genome shotgun (WGS) entry which is preliminary data.</text>
</comment>
<organism evidence="1 2">
    <name type="scientific">Mycena sanguinolenta</name>
    <dbReference type="NCBI Taxonomy" id="230812"/>
    <lineage>
        <taxon>Eukaryota</taxon>
        <taxon>Fungi</taxon>
        <taxon>Dikarya</taxon>
        <taxon>Basidiomycota</taxon>
        <taxon>Agaricomycotina</taxon>
        <taxon>Agaricomycetes</taxon>
        <taxon>Agaricomycetidae</taxon>
        <taxon>Agaricales</taxon>
        <taxon>Marasmiineae</taxon>
        <taxon>Mycenaceae</taxon>
        <taxon>Mycena</taxon>
    </lineage>
</organism>
<name>A0A8H6XKZ4_9AGAR</name>
<accession>A0A8H6XKZ4</accession>
<dbReference type="EMBL" id="JACAZH010000023">
    <property type="protein sequence ID" value="KAF7343578.1"/>
    <property type="molecule type" value="Genomic_DNA"/>
</dbReference>
<sequence length="80" mass="9150">MDAYVGSPTEAEVIKEIGEMDPEADFDARWPRLSNIVKAHLYVHEPRWPDIIDPAPKYGLHFRDSSCTTVNEPLIDMSHQ</sequence>